<keyword evidence="2" id="KW-1185">Reference proteome</keyword>
<dbReference type="AlphaFoldDB" id="A0AAD7BN66"/>
<accession>A0AAD7BN66</accession>
<proteinExistence type="predicted"/>
<comment type="caution">
    <text evidence="1">The sequence shown here is derived from an EMBL/GenBank/DDBJ whole genome shotgun (WGS) entry which is preliminary data.</text>
</comment>
<reference evidence="1" key="1">
    <citation type="submission" date="2023-03" db="EMBL/GenBank/DDBJ databases">
        <title>Massive genome expansion in bonnet fungi (Mycena s.s.) driven by repeated elements and novel gene families across ecological guilds.</title>
        <authorList>
            <consortium name="Lawrence Berkeley National Laboratory"/>
            <person name="Harder C.B."/>
            <person name="Miyauchi S."/>
            <person name="Viragh M."/>
            <person name="Kuo A."/>
            <person name="Thoen E."/>
            <person name="Andreopoulos B."/>
            <person name="Lu D."/>
            <person name="Skrede I."/>
            <person name="Drula E."/>
            <person name="Henrissat B."/>
            <person name="Morin E."/>
            <person name="Kohler A."/>
            <person name="Barry K."/>
            <person name="LaButti K."/>
            <person name="Morin E."/>
            <person name="Salamov A."/>
            <person name="Lipzen A."/>
            <person name="Mereny Z."/>
            <person name="Hegedus B."/>
            <person name="Baldrian P."/>
            <person name="Stursova M."/>
            <person name="Weitz H."/>
            <person name="Taylor A."/>
            <person name="Grigoriev I.V."/>
            <person name="Nagy L.G."/>
            <person name="Martin F."/>
            <person name="Kauserud H."/>
        </authorList>
    </citation>
    <scope>NUCLEOTIDE SEQUENCE</scope>
    <source>
        <strain evidence="1">9284</strain>
    </source>
</reference>
<dbReference type="EMBL" id="JARKIF010000012">
    <property type="protein sequence ID" value="KAJ7625885.1"/>
    <property type="molecule type" value="Genomic_DNA"/>
</dbReference>
<evidence type="ECO:0000313" key="1">
    <source>
        <dbReference type="EMBL" id="KAJ7625885.1"/>
    </source>
</evidence>
<dbReference type="Proteomes" id="UP001221142">
    <property type="component" value="Unassembled WGS sequence"/>
</dbReference>
<name>A0AAD7BN66_9AGAR</name>
<sequence length="201" mass="21802">MGGTLFACGPDYDPKTHNFDDESMYVAYRYSGFMDLKAILIRATIAFLTALSSKQISKELLVKEGVADPEAVEGVDEAVLIVNYRSRIDKAIALVQGWLQTPGPPPETHPLANLFASLGRKRPDHTRGDTTHPLAPLLGFPPTQALGPDIISMLNNVADEHEDAFTLHKEVTEIMAEFPIDGNAIAKGSPHVLAELNLSGI</sequence>
<organism evidence="1 2">
    <name type="scientific">Roridomyces roridus</name>
    <dbReference type="NCBI Taxonomy" id="1738132"/>
    <lineage>
        <taxon>Eukaryota</taxon>
        <taxon>Fungi</taxon>
        <taxon>Dikarya</taxon>
        <taxon>Basidiomycota</taxon>
        <taxon>Agaricomycotina</taxon>
        <taxon>Agaricomycetes</taxon>
        <taxon>Agaricomycetidae</taxon>
        <taxon>Agaricales</taxon>
        <taxon>Marasmiineae</taxon>
        <taxon>Mycenaceae</taxon>
        <taxon>Roridomyces</taxon>
    </lineage>
</organism>
<gene>
    <name evidence="1" type="ORF">FB45DRAFT_922548</name>
</gene>
<evidence type="ECO:0000313" key="2">
    <source>
        <dbReference type="Proteomes" id="UP001221142"/>
    </source>
</evidence>
<protein>
    <submittedName>
        <fullName evidence="1">Uncharacterized protein</fullName>
    </submittedName>
</protein>